<keyword evidence="2" id="KW-1185">Reference proteome</keyword>
<proteinExistence type="predicted"/>
<feature type="non-terminal residue" evidence="1">
    <location>
        <position position="72"/>
    </location>
</feature>
<dbReference type="Proteomes" id="UP000789396">
    <property type="component" value="Unassembled WGS sequence"/>
</dbReference>
<accession>A0A9N9DED7</accession>
<evidence type="ECO:0000313" key="1">
    <source>
        <dbReference type="EMBL" id="CAG8632366.1"/>
    </source>
</evidence>
<name>A0A9N9DED7_9GLOM</name>
<reference evidence="1" key="1">
    <citation type="submission" date="2021-06" db="EMBL/GenBank/DDBJ databases">
        <authorList>
            <person name="Kallberg Y."/>
            <person name="Tangrot J."/>
            <person name="Rosling A."/>
        </authorList>
    </citation>
    <scope>NUCLEOTIDE SEQUENCE</scope>
    <source>
        <strain evidence="1">IN212</strain>
    </source>
</reference>
<sequence>MQASNFSIILGTTAMEFDTNKEINQVVSIHGPDAYRASIYISIIQKQEYAHSFGIAKSGLKFALENGLVNEF</sequence>
<protein>
    <submittedName>
        <fullName evidence="1">18965_t:CDS:1</fullName>
    </submittedName>
</protein>
<organism evidence="1 2">
    <name type="scientific">Racocetra fulgida</name>
    <dbReference type="NCBI Taxonomy" id="60492"/>
    <lineage>
        <taxon>Eukaryota</taxon>
        <taxon>Fungi</taxon>
        <taxon>Fungi incertae sedis</taxon>
        <taxon>Mucoromycota</taxon>
        <taxon>Glomeromycotina</taxon>
        <taxon>Glomeromycetes</taxon>
        <taxon>Diversisporales</taxon>
        <taxon>Gigasporaceae</taxon>
        <taxon>Racocetra</taxon>
    </lineage>
</organism>
<dbReference type="AlphaFoldDB" id="A0A9N9DED7"/>
<evidence type="ECO:0000313" key="2">
    <source>
        <dbReference type="Proteomes" id="UP000789396"/>
    </source>
</evidence>
<dbReference type="OrthoDB" id="2425974at2759"/>
<comment type="caution">
    <text evidence="1">The sequence shown here is derived from an EMBL/GenBank/DDBJ whole genome shotgun (WGS) entry which is preliminary data.</text>
</comment>
<dbReference type="EMBL" id="CAJVPZ010011662">
    <property type="protein sequence ID" value="CAG8632366.1"/>
    <property type="molecule type" value="Genomic_DNA"/>
</dbReference>
<gene>
    <name evidence="1" type="ORF">RFULGI_LOCUS7767</name>
</gene>